<comment type="caution">
    <text evidence="9">The sequence shown here is derived from an EMBL/GenBank/DDBJ whole genome shotgun (WGS) entry which is preliminary data.</text>
</comment>
<evidence type="ECO:0000256" key="5">
    <source>
        <dbReference type="ARBA" id="ARBA00022729"/>
    </source>
</evidence>
<evidence type="ECO:0000256" key="2">
    <source>
        <dbReference type="ARBA" id="ARBA00011028"/>
    </source>
</evidence>
<dbReference type="EMBL" id="JBAKBA010000020">
    <property type="protein sequence ID" value="MEL0659479.1"/>
    <property type="molecule type" value="Genomic_DNA"/>
</dbReference>
<gene>
    <name evidence="9" type="ORF">V6255_10060</name>
</gene>
<dbReference type="PANTHER" id="PTHR42953">
    <property type="entry name" value="HIGH-AFFINITY ZINC UPTAKE SYSTEM PROTEIN ZNUA-RELATED"/>
    <property type="match status" value="1"/>
</dbReference>
<dbReference type="InterPro" id="IPR006129">
    <property type="entry name" value="AdhesinB"/>
</dbReference>
<evidence type="ECO:0000256" key="8">
    <source>
        <dbReference type="SAM" id="SignalP"/>
    </source>
</evidence>
<dbReference type="RefSeq" id="WP_341628030.1">
    <property type="nucleotide sequence ID" value="NZ_JBAKBA010000020.1"/>
</dbReference>
<comment type="similarity">
    <text evidence="2 6">Belongs to the bacterial solute-binding protein 9 family.</text>
</comment>
<dbReference type="Pfam" id="PF01297">
    <property type="entry name" value="ZnuA"/>
    <property type="match status" value="1"/>
</dbReference>
<sequence>MTLTLFKKAHLLASMALILGVSSNAAASEKVDVVASFSILGDLISEVGGEHIKLTTLVKANGDAHVYSPTPQDAQAVKNAQLLVVNGLNFEGWMQRLLESSQFNGVKVTASDGINVLQIGGHEEEHKEHADKKEEAEHHHQGPDPHAWNSITNVKIYVNNIQSGLSQVDPDNSQEYKQNAAIYIAKLNKLESKLRKKMEMVPLTQRKVITPHDAFGYLAHDFDLEFMAPQGISTESEASASDVATIIKQIRRDNINAVFIENIADNRMVEQIIRETDTKVGGKLFSDALSEPEGPASTYLDMIEHNVTTIADALIR</sequence>
<evidence type="ECO:0000256" key="1">
    <source>
        <dbReference type="ARBA" id="ARBA00004196"/>
    </source>
</evidence>
<dbReference type="PRINTS" id="PR00690">
    <property type="entry name" value="ADHESNFAMILY"/>
</dbReference>
<dbReference type="InterPro" id="IPR006128">
    <property type="entry name" value="Lipoprotein_PsaA-like"/>
</dbReference>
<evidence type="ECO:0000313" key="10">
    <source>
        <dbReference type="Proteomes" id="UP001366060"/>
    </source>
</evidence>
<evidence type="ECO:0000313" key="9">
    <source>
        <dbReference type="EMBL" id="MEL0659479.1"/>
    </source>
</evidence>
<feature type="compositionally biased region" description="Basic and acidic residues" evidence="7">
    <location>
        <begin position="123"/>
        <end position="143"/>
    </location>
</feature>
<feature type="region of interest" description="Disordered" evidence="7">
    <location>
        <begin position="123"/>
        <end position="149"/>
    </location>
</feature>
<evidence type="ECO:0000256" key="3">
    <source>
        <dbReference type="ARBA" id="ARBA00022448"/>
    </source>
</evidence>
<proteinExistence type="inferred from homology"/>
<accession>A0ABU9HC75</accession>
<dbReference type="PANTHER" id="PTHR42953:SF1">
    <property type="entry name" value="METAL-BINDING PROTEIN HI_0362-RELATED"/>
    <property type="match status" value="1"/>
</dbReference>
<evidence type="ECO:0000256" key="4">
    <source>
        <dbReference type="ARBA" id="ARBA00022723"/>
    </source>
</evidence>
<dbReference type="InterPro" id="IPR006127">
    <property type="entry name" value="ZnuA-like"/>
</dbReference>
<organism evidence="9 10">
    <name type="scientific">Psychromonas arctica</name>
    <dbReference type="NCBI Taxonomy" id="168275"/>
    <lineage>
        <taxon>Bacteria</taxon>
        <taxon>Pseudomonadati</taxon>
        <taxon>Pseudomonadota</taxon>
        <taxon>Gammaproteobacteria</taxon>
        <taxon>Alteromonadales</taxon>
        <taxon>Psychromonadaceae</taxon>
        <taxon>Psychromonas</taxon>
    </lineage>
</organism>
<keyword evidence="3 6" id="KW-0813">Transport</keyword>
<evidence type="ECO:0000256" key="6">
    <source>
        <dbReference type="RuleBase" id="RU003512"/>
    </source>
</evidence>
<dbReference type="PRINTS" id="PR00691">
    <property type="entry name" value="ADHESINB"/>
</dbReference>
<name>A0ABU9HC75_9GAMM</name>
<keyword evidence="4" id="KW-0479">Metal-binding</keyword>
<keyword evidence="10" id="KW-1185">Reference proteome</keyword>
<reference evidence="9 10" key="1">
    <citation type="submission" date="2024-02" db="EMBL/GenBank/DDBJ databases">
        <title>Bacteria isolated from the canopy kelp, Nereocystis luetkeana.</title>
        <authorList>
            <person name="Pfister C.A."/>
            <person name="Younker I.T."/>
            <person name="Light S.H."/>
        </authorList>
    </citation>
    <scope>NUCLEOTIDE SEQUENCE [LARGE SCALE GENOMIC DNA]</scope>
    <source>
        <strain evidence="9 10">TI.2.07</strain>
    </source>
</reference>
<dbReference type="Gene3D" id="3.40.50.1980">
    <property type="entry name" value="Nitrogenase molybdenum iron protein domain"/>
    <property type="match status" value="2"/>
</dbReference>
<protein>
    <submittedName>
        <fullName evidence="9">Metal ABC transporter substrate-binding protein</fullName>
    </submittedName>
</protein>
<dbReference type="InterPro" id="IPR050492">
    <property type="entry name" value="Bact_metal-bind_prot9"/>
</dbReference>
<evidence type="ECO:0000256" key="7">
    <source>
        <dbReference type="SAM" id="MobiDB-lite"/>
    </source>
</evidence>
<feature type="chain" id="PRO_5046631325" evidence="8">
    <location>
        <begin position="28"/>
        <end position="316"/>
    </location>
</feature>
<dbReference type="CDD" id="cd01137">
    <property type="entry name" value="PsaA"/>
    <property type="match status" value="1"/>
</dbReference>
<dbReference type="Proteomes" id="UP001366060">
    <property type="component" value="Unassembled WGS sequence"/>
</dbReference>
<feature type="signal peptide" evidence="8">
    <location>
        <begin position="1"/>
        <end position="27"/>
    </location>
</feature>
<dbReference type="SUPFAM" id="SSF53807">
    <property type="entry name" value="Helical backbone' metal receptor"/>
    <property type="match status" value="1"/>
</dbReference>
<keyword evidence="5 8" id="KW-0732">Signal</keyword>
<comment type="subcellular location">
    <subcellularLocation>
        <location evidence="1">Cell envelope</location>
    </subcellularLocation>
</comment>